<evidence type="ECO:0000259" key="1">
    <source>
        <dbReference type="Pfam" id="PF12776"/>
    </source>
</evidence>
<keyword evidence="3" id="KW-1185">Reference proteome</keyword>
<dbReference type="EMBL" id="JANJYI010000003">
    <property type="protein sequence ID" value="KAK2655429.1"/>
    <property type="molecule type" value="Genomic_DNA"/>
</dbReference>
<dbReference type="PANTHER" id="PTHR46250">
    <property type="entry name" value="MYB/SANT-LIKE DNA-BINDING DOMAIN PROTEIN-RELATED"/>
    <property type="match status" value="1"/>
</dbReference>
<name>A0AAD9X9M8_9ROSI</name>
<dbReference type="InterPro" id="IPR024752">
    <property type="entry name" value="Myb/SANT-like_dom"/>
</dbReference>
<protein>
    <recommendedName>
        <fullName evidence="1">Myb/SANT-like domain-containing protein</fullName>
    </recommendedName>
</protein>
<dbReference type="AlphaFoldDB" id="A0AAD9X9M8"/>
<dbReference type="Proteomes" id="UP001280121">
    <property type="component" value="Unassembled WGS sequence"/>
</dbReference>
<dbReference type="Pfam" id="PF12776">
    <property type="entry name" value="Myb_DNA-bind_3"/>
    <property type="match status" value="1"/>
</dbReference>
<evidence type="ECO:0000313" key="3">
    <source>
        <dbReference type="Proteomes" id="UP001280121"/>
    </source>
</evidence>
<proteinExistence type="predicted"/>
<accession>A0AAD9X9M8</accession>
<comment type="caution">
    <text evidence="2">The sequence shown here is derived from an EMBL/GenBank/DDBJ whole genome shotgun (WGS) entry which is preliminary data.</text>
</comment>
<feature type="domain" description="Myb/SANT-like" evidence="1">
    <location>
        <begin position="74"/>
        <end position="159"/>
    </location>
</feature>
<reference evidence="2" key="1">
    <citation type="journal article" date="2023" name="Plant J.">
        <title>Genome sequences and population genomics provide insights into the demographic history, inbreeding, and mutation load of two 'living fossil' tree species of Dipteronia.</title>
        <authorList>
            <person name="Feng Y."/>
            <person name="Comes H.P."/>
            <person name="Chen J."/>
            <person name="Zhu S."/>
            <person name="Lu R."/>
            <person name="Zhang X."/>
            <person name="Li P."/>
            <person name="Qiu J."/>
            <person name="Olsen K.M."/>
            <person name="Qiu Y."/>
        </authorList>
    </citation>
    <scope>NUCLEOTIDE SEQUENCE</scope>
    <source>
        <strain evidence="2">KIB01</strain>
    </source>
</reference>
<evidence type="ECO:0000313" key="2">
    <source>
        <dbReference type="EMBL" id="KAK2655429.1"/>
    </source>
</evidence>
<sequence>MKYMDVDPEEYTSVSLDELPIWEDVPNEFESIDVVEANDEWSQWRDDLAKEMFDSWMSRRKFVMSDRRHSTLKEEDAMISIVEGIVADGGRCDTGIFRPGTYEHVVLKMHEKIENITITAKHVQNKMKRFKDKYSAAYDMLNTSGFDWDDTHKCVTIDDLEILTEYLKVSD</sequence>
<gene>
    <name evidence="2" type="ORF">Ddye_008481</name>
</gene>
<organism evidence="2 3">
    <name type="scientific">Dipteronia dyeriana</name>
    <dbReference type="NCBI Taxonomy" id="168575"/>
    <lineage>
        <taxon>Eukaryota</taxon>
        <taxon>Viridiplantae</taxon>
        <taxon>Streptophyta</taxon>
        <taxon>Embryophyta</taxon>
        <taxon>Tracheophyta</taxon>
        <taxon>Spermatophyta</taxon>
        <taxon>Magnoliopsida</taxon>
        <taxon>eudicotyledons</taxon>
        <taxon>Gunneridae</taxon>
        <taxon>Pentapetalae</taxon>
        <taxon>rosids</taxon>
        <taxon>malvids</taxon>
        <taxon>Sapindales</taxon>
        <taxon>Sapindaceae</taxon>
        <taxon>Hippocastanoideae</taxon>
        <taxon>Acereae</taxon>
        <taxon>Dipteronia</taxon>
    </lineage>
</organism>
<dbReference type="PANTHER" id="PTHR46250:SF18">
    <property type="entry name" value="MYB_SANT-LIKE DOMAIN-CONTAINING PROTEIN"/>
    <property type="match status" value="1"/>
</dbReference>